<dbReference type="InterPro" id="IPR050235">
    <property type="entry name" value="CK1_Ser-Thr_kinase"/>
</dbReference>
<dbReference type="GO" id="GO:0005524">
    <property type="term" value="F:ATP binding"/>
    <property type="evidence" value="ECO:0007669"/>
    <property type="project" value="InterPro"/>
</dbReference>
<evidence type="ECO:0000256" key="1">
    <source>
        <dbReference type="ARBA" id="ARBA00012513"/>
    </source>
</evidence>
<dbReference type="Gene3D" id="1.10.510.10">
    <property type="entry name" value="Transferase(Phosphotransferase) domain 1"/>
    <property type="match status" value="1"/>
</dbReference>
<dbReference type="PANTHER" id="PTHR11909">
    <property type="entry name" value="CASEIN KINASE-RELATED"/>
    <property type="match status" value="1"/>
</dbReference>
<proteinExistence type="predicted"/>
<evidence type="ECO:0000313" key="4">
    <source>
        <dbReference type="Proteomes" id="UP000313359"/>
    </source>
</evidence>
<dbReference type="Proteomes" id="UP000313359">
    <property type="component" value="Unassembled WGS sequence"/>
</dbReference>
<keyword evidence="3" id="KW-0418">Kinase</keyword>
<dbReference type="PROSITE" id="PS00108">
    <property type="entry name" value="PROTEIN_KINASE_ST"/>
    <property type="match status" value="1"/>
</dbReference>
<reference evidence="3" key="1">
    <citation type="journal article" date="2018" name="Genome Biol. Evol.">
        <title>Genomics and development of Lentinus tigrinus, a white-rot wood-decaying mushroom with dimorphic fruiting bodies.</title>
        <authorList>
            <person name="Wu B."/>
            <person name="Xu Z."/>
            <person name="Knudson A."/>
            <person name="Carlson A."/>
            <person name="Chen N."/>
            <person name="Kovaka S."/>
            <person name="LaButti K."/>
            <person name="Lipzen A."/>
            <person name="Pennachio C."/>
            <person name="Riley R."/>
            <person name="Schakwitz W."/>
            <person name="Umezawa K."/>
            <person name="Ohm R.A."/>
            <person name="Grigoriev I.V."/>
            <person name="Nagy L.G."/>
            <person name="Gibbons J."/>
            <person name="Hibbett D."/>
        </authorList>
    </citation>
    <scope>NUCLEOTIDE SEQUENCE [LARGE SCALE GENOMIC DNA]</scope>
    <source>
        <strain evidence="3">ALCF2SS1-6</strain>
    </source>
</reference>
<accession>A0A5C2S3R5</accession>
<dbReference type="STRING" id="1328759.A0A5C2S3R5"/>
<dbReference type="GO" id="GO:0004674">
    <property type="term" value="F:protein serine/threonine kinase activity"/>
    <property type="evidence" value="ECO:0007669"/>
    <property type="project" value="UniProtKB-EC"/>
</dbReference>
<organism evidence="3 4">
    <name type="scientific">Lentinus tigrinus ALCF2SS1-6</name>
    <dbReference type="NCBI Taxonomy" id="1328759"/>
    <lineage>
        <taxon>Eukaryota</taxon>
        <taxon>Fungi</taxon>
        <taxon>Dikarya</taxon>
        <taxon>Basidiomycota</taxon>
        <taxon>Agaricomycotina</taxon>
        <taxon>Agaricomycetes</taxon>
        <taxon>Polyporales</taxon>
        <taxon>Polyporaceae</taxon>
        <taxon>Lentinus</taxon>
    </lineage>
</organism>
<dbReference type="Pfam" id="PF00069">
    <property type="entry name" value="Pkinase"/>
    <property type="match status" value="1"/>
</dbReference>
<dbReference type="SUPFAM" id="SSF56112">
    <property type="entry name" value="Protein kinase-like (PK-like)"/>
    <property type="match status" value="1"/>
</dbReference>
<gene>
    <name evidence="3" type="ORF">L227DRAFT_192330</name>
</gene>
<dbReference type="OrthoDB" id="3265205at2759"/>
<feature type="domain" description="Protein kinase" evidence="2">
    <location>
        <begin position="1"/>
        <end position="171"/>
    </location>
</feature>
<dbReference type="EMBL" id="ML122276">
    <property type="protein sequence ID" value="RPD58263.1"/>
    <property type="molecule type" value="Genomic_DNA"/>
</dbReference>
<dbReference type="SMART" id="SM00220">
    <property type="entry name" value="S_TKc"/>
    <property type="match status" value="1"/>
</dbReference>
<protein>
    <recommendedName>
        <fullName evidence="1">non-specific serine/threonine protein kinase</fullName>
        <ecNumber evidence="1">2.7.11.1</ecNumber>
    </recommendedName>
</protein>
<dbReference type="AlphaFoldDB" id="A0A5C2S3R5"/>
<dbReference type="InterPro" id="IPR011009">
    <property type="entry name" value="Kinase-like_dom_sf"/>
</dbReference>
<evidence type="ECO:0000259" key="2">
    <source>
        <dbReference type="PROSITE" id="PS50011"/>
    </source>
</evidence>
<dbReference type="InterPro" id="IPR000719">
    <property type="entry name" value="Prot_kinase_dom"/>
</dbReference>
<dbReference type="PROSITE" id="PS50011">
    <property type="entry name" value="PROTEIN_KINASE_DOM"/>
    <property type="match status" value="1"/>
</dbReference>
<dbReference type="EC" id="2.7.11.1" evidence="1"/>
<keyword evidence="4" id="KW-1185">Reference proteome</keyword>
<dbReference type="InterPro" id="IPR008271">
    <property type="entry name" value="Ser/Thr_kinase_AS"/>
</dbReference>
<sequence length="171" mass="19153">MCTAWESTKSPDHVKHPRLLHKACALVLLQGHESIPLVHAWGRSQFHEYLAMELLGVGLDKIRSAITLRNAVALSLQLIDALEFVHSHGIVHCDIKPGNLMLGAAERNPGRVRLIDFGLCRLYRDPVTLKHLPDKGTPRTIGTPAYASVNEHLHHWPPVETTWSLYHTAFS</sequence>
<keyword evidence="3" id="KW-0808">Transferase</keyword>
<evidence type="ECO:0000313" key="3">
    <source>
        <dbReference type="EMBL" id="RPD58263.1"/>
    </source>
</evidence>
<name>A0A5C2S3R5_9APHY</name>